<evidence type="ECO:0000259" key="1">
    <source>
        <dbReference type="Pfam" id="PF03551"/>
    </source>
</evidence>
<dbReference type="Proteomes" id="UP000596049">
    <property type="component" value="Chromosome"/>
</dbReference>
<protein>
    <submittedName>
        <fullName evidence="2">Helix-turn-helix transcriptional regulator</fullName>
    </submittedName>
</protein>
<accession>A0ABX7ARP2</accession>
<proteinExistence type="predicted"/>
<dbReference type="InterPro" id="IPR036390">
    <property type="entry name" value="WH_DNA-bd_sf"/>
</dbReference>
<dbReference type="Pfam" id="PF03551">
    <property type="entry name" value="PadR"/>
    <property type="match status" value="1"/>
</dbReference>
<dbReference type="SUPFAM" id="SSF46785">
    <property type="entry name" value="Winged helix' DNA-binding domain"/>
    <property type="match status" value="1"/>
</dbReference>
<feature type="domain" description="Transcription regulator PadR N-terminal" evidence="1">
    <location>
        <begin position="19"/>
        <end position="88"/>
    </location>
</feature>
<dbReference type="InterPro" id="IPR036388">
    <property type="entry name" value="WH-like_DNA-bd_sf"/>
</dbReference>
<dbReference type="EMBL" id="CP067341">
    <property type="protein sequence ID" value="QQP12489.1"/>
    <property type="molecule type" value="Genomic_DNA"/>
</dbReference>
<name>A0ABX7ARP2_9BACI</name>
<dbReference type="RefSeq" id="WP_053595975.1">
    <property type="nucleotide sequence ID" value="NZ_CP067341.1"/>
</dbReference>
<dbReference type="InterPro" id="IPR005149">
    <property type="entry name" value="Tscrpt_reg_PadR_N"/>
</dbReference>
<dbReference type="InterPro" id="IPR052509">
    <property type="entry name" value="Metal_resp_DNA-bind_regulator"/>
</dbReference>
<reference evidence="2 3" key="1">
    <citation type="submission" date="2020-01" db="EMBL/GenBank/DDBJ databases">
        <authorList>
            <person name="Liu G."/>
            <person name="Liu B."/>
        </authorList>
    </citation>
    <scope>NUCLEOTIDE SEQUENCE [LARGE SCALE GENOMIC DNA]</scope>
    <source>
        <strain evidence="2 3">FJAT-51161</strain>
    </source>
</reference>
<dbReference type="PANTHER" id="PTHR33169">
    <property type="entry name" value="PADR-FAMILY TRANSCRIPTIONAL REGULATOR"/>
    <property type="match status" value="1"/>
</dbReference>
<gene>
    <name evidence="2" type="ORF">FJQ98_26050</name>
</gene>
<keyword evidence="3" id="KW-1185">Reference proteome</keyword>
<dbReference type="PANTHER" id="PTHR33169:SF14">
    <property type="entry name" value="TRANSCRIPTIONAL REGULATOR RV3488"/>
    <property type="match status" value="1"/>
</dbReference>
<evidence type="ECO:0000313" key="3">
    <source>
        <dbReference type="Proteomes" id="UP000596049"/>
    </source>
</evidence>
<organism evidence="2 3">
    <name type="scientific">Lysinibacillus agricola</name>
    <dbReference type="NCBI Taxonomy" id="2590012"/>
    <lineage>
        <taxon>Bacteria</taxon>
        <taxon>Bacillati</taxon>
        <taxon>Bacillota</taxon>
        <taxon>Bacilli</taxon>
        <taxon>Bacillales</taxon>
        <taxon>Bacillaceae</taxon>
        <taxon>Lysinibacillus</taxon>
    </lineage>
</organism>
<sequence>MSSLLDVFTKELRGGALMLAVLSQLRTPQNSYSLIHRLEQVGINIELSTLFSLLRRLEHQEVITSSWDTPKGKARKYYVLSTYGSNFYEQFKTEWAAMDLGLHELLKGEGKNESD</sequence>
<dbReference type="Gene3D" id="1.10.10.10">
    <property type="entry name" value="Winged helix-like DNA-binding domain superfamily/Winged helix DNA-binding domain"/>
    <property type="match status" value="1"/>
</dbReference>
<evidence type="ECO:0000313" key="2">
    <source>
        <dbReference type="EMBL" id="QQP12489.1"/>
    </source>
</evidence>